<comment type="subunit">
    <text evidence="2 7">Heterodimer of SbcC and SbcD.</text>
</comment>
<keyword evidence="11" id="KW-1185">Reference proteome</keyword>
<evidence type="ECO:0000256" key="7">
    <source>
        <dbReference type="RuleBase" id="RU363069"/>
    </source>
</evidence>
<dbReference type="SUPFAM" id="SSF56300">
    <property type="entry name" value="Metallo-dependent phosphatases"/>
    <property type="match status" value="1"/>
</dbReference>
<sequence length="413" mass="47048">MRVIHTADWHLGQRFFQYDRAQEHQRFLDWLLDFMKTEGADILIVSGDIFDTATPPNYALKQYYDFLKEVRTTTCRHIIITGGNHDSPAVLNAPKEVLKEMDVHVIGCAEKNDEGEIDFEKEKIVLRDQNGEIEAVIAAVPFLRDRDLRFSVAGESYEDRAMAVKKGIESHYTELAEMVSDYSKSGIPVLATGHLYAAGGEASDSERDIHIGNLGQVSATAFPDLFDYVALGHLHRPQRIGGSDRVRYSGSPIPLSFSERNDTKEIVILNIENKVVELERIKVPVSRQLLRFRGNIEQLEKNFKTLDDSAWELCAWAEAVVEYEKGVEADPMARTRLLEAIEGKNIELLKISNQLDLRNDNEEIDSNESLDELSEMEIFKKRCVSKGYSDEKTEDLEKTFTELLEWMRVEATV</sequence>
<dbReference type="PANTHER" id="PTHR30337:SF0">
    <property type="entry name" value="NUCLEASE SBCCD SUBUNIT D"/>
    <property type="match status" value="1"/>
</dbReference>
<dbReference type="PANTHER" id="PTHR30337">
    <property type="entry name" value="COMPONENT OF ATP-DEPENDENT DSDNA EXONUCLEASE"/>
    <property type="match status" value="1"/>
</dbReference>
<dbReference type="NCBIfam" id="TIGR00619">
    <property type="entry name" value="sbcd"/>
    <property type="match status" value="1"/>
</dbReference>
<evidence type="ECO:0000259" key="8">
    <source>
        <dbReference type="Pfam" id="PF00149"/>
    </source>
</evidence>
<dbReference type="Gene3D" id="3.60.21.10">
    <property type="match status" value="1"/>
</dbReference>
<dbReference type="InterPro" id="IPR004593">
    <property type="entry name" value="SbcD"/>
</dbReference>
<dbReference type="InterPro" id="IPR026843">
    <property type="entry name" value="SbcD_C"/>
</dbReference>
<keyword evidence="5 7" id="KW-0378">Hydrolase</keyword>
<feature type="domain" description="Nuclease SbcCD subunit D C-terminal" evidence="9">
    <location>
        <begin position="287"/>
        <end position="383"/>
    </location>
</feature>
<evidence type="ECO:0000313" key="10">
    <source>
        <dbReference type="EMBL" id="BDD09913.1"/>
    </source>
</evidence>
<keyword evidence="7" id="KW-0233">DNA recombination</keyword>
<dbReference type="InterPro" id="IPR041796">
    <property type="entry name" value="Mre11_N"/>
</dbReference>
<dbReference type="GO" id="GO:0006310">
    <property type="term" value="P:DNA recombination"/>
    <property type="evidence" value="ECO:0007669"/>
    <property type="project" value="UniProtKB-KW"/>
</dbReference>
<comment type="similarity">
    <text evidence="1 7">Belongs to the SbcD family.</text>
</comment>
<keyword evidence="7" id="KW-0235">DNA replication</keyword>
<dbReference type="GO" id="GO:0004519">
    <property type="term" value="F:endonuclease activity"/>
    <property type="evidence" value="ECO:0007669"/>
    <property type="project" value="UniProtKB-KW"/>
</dbReference>
<proteinExistence type="inferred from homology"/>
<dbReference type="AlphaFoldDB" id="A0AAU9CIL5"/>
<dbReference type="InterPro" id="IPR050535">
    <property type="entry name" value="DNA_Repair-Maintenance_Comp"/>
</dbReference>
<feature type="domain" description="Calcineurin-like phosphoesterase" evidence="8">
    <location>
        <begin position="1"/>
        <end position="237"/>
    </location>
</feature>
<dbReference type="Pfam" id="PF12320">
    <property type="entry name" value="SbcD_C"/>
    <property type="match status" value="1"/>
</dbReference>
<dbReference type="GO" id="GO:0006260">
    <property type="term" value="P:DNA replication"/>
    <property type="evidence" value="ECO:0007669"/>
    <property type="project" value="UniProtKB-KW"/>
</dbReference>
<evidence type="ECO:0000256" key="6">
    <source>
        <dbReference type="ARBA" id="ARBA00022839"/>
    </source>
</evidence>
<dbReference type="EMBL" id="AP025314">
    <property type="protein sequence ID" value="BDD09913.1"/>
    <property type="molecule type" value="Genomic_DNA"/>
</dbReference>
<evidence type="ECO:0000256" key="5">
    <source>
        <dbReference type="ARBA" id="ARBA00022801"/>
    </source>
</evidence>
<evidence type="ECO:0000256" key="4">
    <source>
        <dbReference type="ARBA" id="ARBA00022722"/>
    </source>
</evidence>
<evidence type="ECO:0000256" key="3">
    <source>
        <dbReference type="ARBA" id="ARBA00013365"/>
    </source>
</evidence>
<evidence type="ECO:0000313" key="11">
    <source>
        <dbReference type="Proteomes" id="UP001348817"/>
    </source>
</evidence>
<dbReference type="InterPro" id="IPR029052">
    <property type="entry name" value="Metallo-depent_PP-like"/>
</dbReference>
<name>A0AAU9CIL5_9BACT</name>
<gene>
    <name evidence="7 10" type="primary">sbcD</name>
    <name evidence="10" type="ORF">FUAX_23450</name>
</gene>
<evidence type="ECO:0000259" key="9">
    <source>
        <dbReference type="Pfam" id="PF12320"/>
    </source>
</evidence>
<dbReference type="RefSeq" id="WP_338391497.1">
    <property type="nucleotide sequence ID" value="NZ_AP025314.1"/>
</dbReference>
<dbReference type="Pfam" id="PF00149">
    <property type="entry name" value="Metallophos"/>
    <property type="match status" value="1"/>
</dbReference>
<reference evidence="10 11" key="1">
    <citation type="submission" date="2021-12" db="EMBL/GenBank/DDBJ databases">
        <title>Genome sequencing of bacteria with rrn-lacking chromosome and rrn-plasmid.</title>
        <authorList>
            <person name="Anda M."/>
            <person name="Iwasaki W."/>
        </authorList>
    </citation>
    <scope>NUCLEOTIDE SEQUENCE [LARGE SCALE GENOMIC DNA]</scope>
    <source>
        <strain evidence="10 11">DSM 100852</strain>
    </source>
</reference>
<dbReference type="KEGG" id="fax:FUAX_23450"/>
<organism evidence="10 11">
    <name type="scientific">Fulvitalea axinellae</name>
    <dbReference type="NCBI Taxonomy" id="1182444"/>
    <lineage>
        <taxon>Bacteria</taxon>
        <taxon>Pseudomonadati</taxon>
        <taxon>Bacteroidota</taxon>
        <taxon>Cytophagia</taxon>
        <taxon>Cytophagales</taxon>
        <taxon>Persicobacteraceae</taxon>
        <taxon>Fulvitalea</taxon>
    </lineage>
</organism>
<evidence type="ECO:0000256" key="1">
    <source>
        <dbReference type="ARBA" id="ARBA00010555"/>
    </source>
</evidence>
<dbReference type="InterPro" id="IPR004843">
    <property type="entry name" value="Calcineurin-like_PHP"/>
</dbReference>
<dbReference type="GO" id="GO:0008408">
    <property type="term" value="F:3'-5' exonuclease activity"/>
    <property type="evidence" value="ECO:0007669"/>
    <property type="project" value="InterPro"/>
</dbReference>
<accession>A0AAU9CIL5</accession>
<keyword evidence="6 7" id="KW-0269">Exonuclease</keyword>
<protein>
    <recommendedName>
        <fullName evidence="3 7">Nuclease SbcCD subunit D</fullName>
    </recommendedName>
</protein>
<evidence type="ECO:0000256" key="2">
    <source>
        <dbReference type="ARBA" id="ARBA00011322"/>
    </source>
</evidence>
<dbReference type="Proteomes" id="UP001348817">
    <property type="component" value="Chromosome"/>
</dbReference>
<keyword evidence="7" id="KW-0255">Endonuclease</keyword>
<keyword evidence="4 7" id="KW-0540">Nuclease</keyword>
<dbReference type="CDD" id="cd00840">
    <property type="entry name" value="MPP_Mre11_N"/>
    <property type="match status" value="1"/>
</dbReference>
<comment type="function">
    <text evidence="7">SbcCD cleaves DNA hairpin structures. These structures can inhibit DNA replication and are intermediates in certain DNA recombination reactions. The complex acts as a 3'-&gt;5' double strand exonuclease that can open hairpins. It also has a 5' single-strand endonuclease activity.</text>
</comment>